<protein>
    <submittedName>
        <fullName evidence="5">Ankyrin repeat</fullName>
    </submittedName>
</protein>
<evidence type="ECO:0000256" key="3">
    <source>
        <dbReference type="PROSITE-ProRule" id="PRU00023"/>
    </source>
</evidence>
<dbReference type="PROSITE" id="PS50297">
    <property type="entry name" value="ANK_REP_REGION"/>
    <property type="match status" value="3"/>
</dbReference>
<proteinExistence type="predicted"/>
<evidence type="ECO:0000256" key="2">
    <source>
        <dbReference type="ARBA" id="ARBA00023043"/>
    </source>
</evidence>
<dbReference type="Pfam" id="PF12796">
    <property type="entry name" value="Ank_2"/>
    <property type="match status" value="2"/>
</dbReference>
<dbReference type="AlphaFoldDB" id="A0A8T2BHS4"/>
<keyword evidence="6" id="KW-1185">Reference proteome</keyword>
<dbReference type="Proteomes" id="UP000694240">
    <property type="component" value="Chromosome 7"/>
</dbReference>
<evidence type="ECO:0000313" key="6">
    <source>
        <dbReference type="Proteomes" id="UP000694240"/>
    </source>
</evidence>
<evidence type="ECO:0000256" key="1">
    <source>
        <dbReference type="ARBA" id="ARBA00022737"/>
    </source>
</evidence>
<keyword evidence="1" id="KW-0677">Repeat</keyword>
<dbReference type="SMART" id="SM00248">
    <property type="entry name" value="ANK"/>
    <property type="match status" value="4"/>
</dbReference>
<comment type="caution">
    <text evidence="5">The sequence shown here is derived from an EMBL/GenBank/DDBJ whole genome shotgun (WGS) entry which is preliminary data.</text>
</comment>
<keyword evidence="2 3" id="KW-0040">ANK repeat</keyword>
<feature type="region of interest" description="Disordered" evidence="4">
    <location>
        <begin position="444"/>
        <end position="505"/>
    </location>
</feature>
<accession>A0A8T2BHS4</accession>
<feature type="compositionally biased region" description="Acidic residues" evidence="4">
    <location>
        <begin position="453"/>
        <end position="495"/>
    </location>
</feature>
<dbReference type="InterPro" id="IPR002110">
    <property type="entry name" value="Ankyrin_rpt"/>
</dbReference>
<feature type="repeat" description="ANK" evidence="3">
    <location>
        <begin position="360"/>
        <end position="392"/>
    </location>
</feature>
<evidence type="ECO:0000256" key="4">
    <source>
        <dbReference type="SAM" id="MobiDB-lite"/>
    </source>
</evidence>
<dbReference type="PROSITE" id="PS50088">
    <property type="entry name" value="ANK_REPEAT"/>
    <property type="match status" value="3"/>
</dbReference>
<name>A0A8T2BHS4_9BRAS</name>
<dbReference type="EMBL" id="JAEFBK010000007">
    <property type="protein sequence ID" value="KAG7585536.1"/>
    <property type="molecule type" value="Genomic_DNA"/>
</dbReference>
<evidence type="ECO:0000313" key="5">
    <source>
        <dbReference type="EMBL" id="KAG7585536.1"/>
    </source>
</evidence>
<gene>
    <name evidence="5" type="ORF">ISN45_Aa02g008930</name>
</gene>
<feature type="repeat" description="ANK" evidence="3">
    <location>
        <begin position="271"/>
        <end position="303"/>
    </location>
</feature>
<reference evidence="5 6" key="1">
    <citation type="submission" date="2020-12" db="EMBL/GenBank/DDBJ databases">
        <title>Concerted genomic and epigenomic changes stabilize Arabidopsis allopolyploids.</title>
        <authorList>
            <person name="Chen Z."/>
        </authorList>
    </citation>
    <scope>NUCLEOTIDE SEQUENCE [LARGE SCALE GENOMIC DNA]</scope>
    <source>
        <strain evidence="5">Allo738</strain>
        <tissue evidence="5">Leaf</tissue>
    </source>
</reference>
<organism evidence="5 6">
    <name type="scientific">Arabidopsis thaliana x Arabidopsis arenosa</name>
    <dbReference type="NCBI Taxonomy" id="1240361"/>
    <lineage>
        <taxon>Eukaryota</taxon>
        <taxon>Viridiplantae</taxon>
        <taxon>Streptophyta</taxon>
        <taxon>Embryophyta</taxon>
        <taxon>Tracheophyta</taxon>
        <taxon>Spermatophyta</taxon>
        <taxon>Magnoliopsida</taxon>
        <taxon>eudicotyledons</taxon>
        <taxon>Gunneridae</taxon>
        <taxon>Pentapetalae</taxon>
        <taxon>rosids</taxon>
        <taxon>malvids</taxon>
        <taxon>Brassicales</taxon>
        <taxon>Brassicaceae</taxon>
        <taxon>Camelineae</taxon>
        <taxon>Arabidopsis</taxon>
    </lineage>
</organism>
<sequence length="505" mass="56323">MKELVKNLTTDPEFSHLSKQLQEVNSESPERYTNKIQNMIEFYRKHWLKVVRSSSGDISSFRGGMNLTIESFVCLFVLSQFPQLSRPLETHGNPRASEDYVELIEQLKKDSELEPILAEINANGPAALLKFSDDEDVLKKMSKAMVIVDHETATLGDVEGLKTASASGGDEVSEGRKALQIILEYEKMKCIKVVLDEESVFKRLDEAISIVHKSAAFGDVKGLKTALSTANKDEEDSEGRTALHLACSYGKVKCAKVLLDAGANLHAVDKNNNTPLHYAANCGRKRCIRLLLKKGATVTLQNMDGKTPTDLARLNYKLDAIKVVANIELGQYLLDGPLRCVHKSRALLEAGANLRAVDKNKNTPLHYAANCGRKKCVRLLLKKGARVTLQNMYGKAPIDLAKLNYKLDVGGVNSVCMMEDLADETNMVRGENATKTILEALNVDENNEKVYEEQEVDDNKEDKEKEDEDDEEEKEDGDDEEEKEDEEEDDEDDDESSKGMSCNRL</sequence>
<dbReference type="PANTHER" id="PTHR24171">
    <property type="entry name" value="ANKYRIN REPEAT DOMAIN-CONTAINING PROTEIN 39-RELATED"/>
    <property type="match status" value="1"/>
</dbReference>
<feature type="repeat" description="ANK" evidence="3">
    <location>
        <begin position="238"/>
        <end position="270"/>
    </location>
</feature>